<dbReference type="Proteomes" id="UP000076038">
    <property type="component" value="Plasmid unnamed1"/>
</dbReference>
<gene>
    <name evidence="2" type="ORF">A3Q41_04975</name>
</gene>
<feature type="region of interest" description="Disordered" evidence="1">
    <location>
        <begin position="26"/>
        <end position="53"/>
    </location>
</feature>
<protein>
    <recommendedName>
        <fullName evidence="4">DUF732 domain-containing protein</fullName>
    </recommendedName>
</protein>
<dbReference type="EMBL" id="CP015221">
    <property type="protein sequence ID" value="AMY26230.1"/>
    <property type="molecule type" value="Genomic_DNA"/>
</dbReference>
<keyword evidence="3" id="KW-1185">Reference proteome</keyword>
<geneLocation type="plasmid" evidence="2 3">
    <name>unnamed1</name>
</geneLocation>
<evidence type="ECO:0000256" key="1">
    <source>
        <dbReference type="SAM" id="MobiDB-lite"/>
    </source>
</evidence>
<sequence length="175" mass="18400">MRSWLAKVAATTAVAAALVSCSDKQDSDTVSAVPDQAIRSGSSETTEDGSSEAGCADANLQSNLGADTYWADFQAYVNAQGMQSSSDESTLSSDLRVIVDATPQGGQAQFGRELCPVVAGVYQTPEQLQLRSSLLYSGYSVCLNDADTDIPAIPQSSGEPMDTTVRAAREYLCPK</sequence>
<organism evidence="2 3">
    <name type="scientific">Rhodococcoides fascians</name>
    <name type="common">Rhodococcus fascians</name>
    <dbReference type="NCBI Taxonomy" id="1828"/>
    <lineage>
        <taxon>Bacteria</taxon>
        <taxon>Bacillati</taxon>
        <taxon>Actinomycetota</taxon>
        <taxon>Actinomycetes</taxon>
        <taxon>Mycobacteriales</taxon>
        <taxon>Nocardiaceae</taxon>
        <taxon>Rhodococcoides</taxon>
    </lineage>
</organism>
<name>A0A143QT94_RHOFA</name>
<accession>A0A143QT94</accession>
<reference evidence="3" key="2">
    <citation type="submission" date="2016-04" db="EMBL/GenBank/DDBJ databases">
        <title>Complete Genome and Plasmid Sequences for Rhodococcus fascians D188 and Draft Sequences for Rhodococcus spp. Isolates PBTS 1 and PBTS 2.</title>
        <authorList>
            <person name="Stamer R."/>
            <person name="Vereecke D."/>
            <person name="Zhang Y."/>
            <person name="Schilkey F."/>
            <person name="Devitt N."/>
            <person name="Randall J."/>
        </authorList>
    </citation>
    <scope>NUCLEOTIDE SEQUENCE [LARGE SCALE GENOMIC DNA]</scope>
    <source>
        <strain evidence="3">PBTS2</strain>
        <plasmid evidence="3">unnamed1</plasmid>
    </source>
</reference>
<dbReference type="KEGG" id="rhs:A3Q41_04975"/>
<evidence type="ECO:0000313" key="2">
    <source>
        <dbReference type="EMBL" id="AMY26230.1"/>
    </source>
</evidence>
<dbReference type="PROSITE" id="PS51257">
    <property type="entry name" value="PROKAR_LIPOPROTEIN"/>
    <property type="match status" value="1"/>
</dbReference>
<evidence type="ECO:0008006" key="4">
    <source>
        <dbReference type="Google" id="ProtNLM"/>
    </source>
</evidence>
<dbReference type="PATRIC" id="fig|1653479.3.peg.5043"/>
<dbReference type="AlphaFoldDB" id="A0A143QT94"/>
<dbReference type="RefSeq" id="WP_063216969.1">
    <property type="nucleotide sequence ID" value="NZ_CP015221.1"/>
</dbReference>
<proteinExistence type="predicted"/>
<reference evidence="2 3" key="1">
    <citation type="journal article" date="2016" name="Genome Announc.">
        <title>Complete Genome and Plasmid Sequences for Rhodococcus fascians D188 and Draft Sequences for Rhodococcus Isolates PBTS 1 and PBTS 2.</title>
        <authorList>
            <person name="Stamler R.A."/>
            <person name="Vereecke D."/>
            <person name="Zhang Y."/>
            <person name="Schilkey F."/>
            <person name="Devitt N."/>
            <person name="Randall J.J."/>
        </authorList>
    </citation>
    <scope>NUCLEOTIDE SEQUENCE [LARGE SCALE GENOMIC DNA]</scope>
    <source>
        <strain evidence="2 3">PBTS2</strain>
        <plasmid evidence="2">unnamed1</plasmid>
    </source>
</reference>
<keyword evidence="2" id="KW-0614">Plasmid</keyword>
<evidence type="ECO:0000313" key="3">
    <source>
        <dbReference type="Proteomes" id="UP000076038"/>
    </source>
</evidence>